<sequence length="781" mass="85947">MRIWRTFRPADRAFIQDIIGDIIMLTETPVDWIFLRTAAEFWDPEHAGQLSTLLHISVQDIHEELHQRWDEGIWIAWFSDWTLLRAMTPTTASYQRDACHEFLLLVFGTLLFPYSPSLTDRAIAQVVLQAVGGHSYVEALLAETVRSLDYVREVRRGRMRGSPHLLQIWLLAHICPFCSSHPFSYIADERSLIERLVPVIPPLEHSFSEWRRFWRELTLARFLWIARWNLDGPMITGCPGIVGVPLLSHLGSTLIFPGRVITTGVTSLPDSSTSQDGIRRSRRCFRRGQSSSPDSFSTSPNACSTASDSCGHAPGTLGRPSHTPPTPGTFGSTSCSGLTDILRLRLSSPHHGTRRHGQSNGRQHGGVVGPTQGTKPRILELHASAGARTNGRPDPLGPTDSGTGRRGGQVLPVPPPVSIPVPAMAYTAPPQVVFRASSAPAPTHPQATELPPYSSLQPPVGFSYQVPPPINTTFHEPGTPTHAAQFASSTHFLPEVDAEQERRLKRMEETIRALQASDARPDARYGDCSLFLGMHLPPKLKAGKKLDLGIKLGRMEGPADQREEPSKKAPTMSPSSGGRRGKEVSVNAVNTAHQASQQYSVNLTTTPTTAPTYFPPPPQHHPQPIYYSAPPVPPPTASQSYDHFPPTPAQPSQSRPPVSRAPPPAQQNPTSQGQQAGGAQSRPCKQYTPLPASLSHIYRQLLARNQIQPISPGQNFDPSVQDQSKRCEYHQGAPGHTLDNCWRLRDEIQRRIDSNRLIFNAVRPPNVQANPLPDHKPSSGP</sequence>
<feature type="region of interest" description="Disordered" evidence="1">
    <location>
        <begin position="606"/>
        <end position="688"/>
    </location>
</feature>
<accession>A0A2I0K8K3</accession>
<dbReference type="EMBL" id="PGOL01000807">
    <property type="protein sequence ID" value="PKI64520.1"/>
    <property type="molecule type" value="Genomic_DNA"/>
</dbReference>
<feature type="compositionally biased region" description="Basic and acidic residues" evidence="1">
    <location>
        <begin position="555"/>
        <end position="567"/>
    </location>
</feature>
<dbReference type="PANTHER" id="PTHR48200:SF1">
    <property type="entry name" value="AMINOTRANSFERASE-LIKE PLANT MOBILE DOMAIN-CONTAINING PROTEIN"/>
    <property type="match status" value="1"/>
</dbReference>
<feature type="compositionally biased region" description="Low complexity" evidence="1">
    <location>
        <begin position="287"/>
        <end position="299"/>
    </location>
</feature>
<feature type="region of interest" description="Disordered" evidence="1">
    <location>
        <begin position="349"/>
        <end position="408"/>
    </location>
</feature>
<dbReference type="Proteomes" id="UP000233551">
    <property type="component" value="Unassembled WGS sequence"/>
</dbReference>
<evidence type="ECO:0000313" key="4">
    <source>
        <dbReference type="Proteomes" id="UP000233551"/>
    </source>
</evidence>
<protein>
    <recommendedName>
        <fullName evidence="2">DUF7745 domain-containing protein</fullName>
    </recommendedName>
</protein>
<keyword evidence="4" id="KW-1185">Reference proteome</keyword>
<dbReference type="InterPro" id="IPR056647">
    <property type="entry name" value="DUF7745"/>
</dbReference>
<feature type="compositionally biased region" description="Polar residues" evidence="1">
    <location>
        <begin position="266"/>
        <end position="276"/>
    </location>
</feature>
<comment type="caution">
    <text evidence="3">The sequence shown here is derived from an EMBL/GenBank/DDBJ whole genome shotgun (WGS) entry which is preliminary data.</text>
</comment>
<name>A0A2I0K8K3_PUNGR</name>
<dbReference type="Pfam" id="PF24924">
    <property type="entry name" value="DUF7745"/>
    <property type="match status" value="1"/>
</dbReference>
<dbReference type="AlphaFoldDB" id="A0A2I0K8K3"/>
<organism evidence="3 4">
    <name type="scientific">Punica granatum</name>
    <name type="common">Pomegranate</name>
    <dbReference type="NCBI Taxonomy" id="22663"/>
    <lineage>
        <taxon>Eukaryota</taxon>
        <taxon>Viridiplantae</taxon>
        <taxon>Streptophyta</taxon>
        <taxon>Embryophyta</taxon>
        <taxon>Tracheophyta</taxon>
        <taxon>Spermatophyta</taxon>
        <taxon>Magnoliopsida</taxon>
        <taxon>eudicotyledons</taxon>
        <taxon>Gunneridae</taxon>
        <taxon>Pentapetalae</taxon>
        <taxon>rosids</taxon>
        <taxon>malvids</taxon>
        <taxon>Myrtales</taxon>
        <taxon>Lythraceae</taxon>
        <taxon>Punica</taxon>
    </lineage>
</organism>
<feature type="domain" description="DUF7745" evidence="2">
    <location>
        <begin position="49"/>
        <end position="250"/>
    </location>
</feature>
<reference evidence="3 4" key="1">
    <citation type="submission" date="2017-11" db="EMBL/GenBank/DDBJ databases">
        <title>De-novo sequencing of pomegranate (Punica granatum L.) genome.</title>
        <authorList>
            <person name="Akparov Z."/>
            <person name="Amiraslanov A."/>
            <person name="Hajiyeva S."/>
            <person name="Abbasov M."/>
            <person name="Kaur K."/>
            <person name="Hamwieh A."/>
            <person name="Solovyev V."/>
            <person name="Salamov A."/>
            <person name="Braich B."/>
            <person name="Kosarev P."/>
            <person name="Mahmoud A."/>
            <person name="Hajiyev E."/>
            <person name="Babayeva S."/>
            <person name="Izzatullayeva V."/>
            <person name="Mammadov A."/>
            <person name="Mammadov A."/>
            <person name="Sharifova S."/>
            <person name="Ojaghi J."/>
            <person name="Eynullazada K."/>
            <person name="Bayramov B."/>
            <person name="Abdulazimova A."/>
            <person name="Shahmuradov I."/>
        </authorList>
    </citation>
    <scope>NUCLEOTIDE SEQUENCE [LARGE SCALE GENOMIC DNA]</scope>
    <source>
        <strain evidence="4">cv. AG2017</strain>
        <tissue evidence="3">Leaf</tissue>
    </source>
</reference>
<gene>
    <name evidence="3" type="ORF">CRG98_015083</name>
</gene>
<feature type="region of interest" description="Disordered" evidence="1">
    <location>
        <begin position="266"/>
        <end position="335"/>
    </location>
</feature>
<evidence type="ECO:0000256" key="1">
    <source>
        <dbReference type="SAM" id="MobiDB-lite"/>
    </source>
</evidence>
<feature type="region of interest" description="Disordered" evidence="1">
    <location>
        <begin position="555"/>
        <end position="583"/>
    </location>
</feature>
<proteinExistence type="predicted"/>
<dbReference type="PANTHER" id="PTHR48200">
    <property type="entry name" value="PROTEIN, PUTATIVE-RELATED"/>
    <property type="match status" value="1"/>
</dbReference>
<evidence type="ECO:0000313" key="3">
    <source>
        <dbReference type="EMBL" id="PKI64520.1"/>
    </source>
</evidence>
<evidence type="ECO:0000259" key="2">
    <source>
        <dbReference type="Pfam" id="PF24924"/>
    </source>
</evidence>